<organism evidence="2 3">
    <name type="scientific">Aquibacillus rhizosphaerae</name>
    <dbReference type="NCBI Taxonomy" id="3051431"/>
    <lineage>
        <taxon>Bacteria</taxon>
        <taxon>Bacillati</taxon>
        <taxon>Bacillota</taxon>
        <taxon>Bacilli</taxon>
        <taxon>Bacillales</taxon>
        <taxon>Bacillaceae</taxon>
        <taxon>Aquibacillus</taxon>
    </lineage>
</organism>
<dbReference type="RefSeq" id="WP_285929696.1">
    <property type="nucleotide sequence ID" value="NZ_JASTZU010000001.1"/>
</dbReference>
<comment type="caution">
    <text evidence="2">The sequence shown here is derived from an EMBL/GenBank/DDBJ whole genome shotgun (WGS) entry which is preliminary data.</text>
</comment>
<evidence type="ECO:0000313" key="3">
    <source>
        <dbReference type="Proteomes" id="UP001235343"/>
    </source>
</evidence>
<feature type="transmembrane region" description="Helical" evidence="1">
    <location>
        <begin position="7"/>
        <end position="29"/>
    </location>
</feature>
<accession>A0ABT7KZN8</accession>
<reference evidence="2 3" key="1">
    <citation type="submission" date="2023-06" db="EMBL/GenBank/DDBJ databases">
        <title>Aquibacillus rhizosphaerae LR5S19.</title>
        <authorList>
            <person name="Sun J.-Q."/>
        </authorList>
    </citation>
    <scope>NUCLEOTIDE SEQUENCE [LARGE SCALE GENOMIC DNA]</scope>
    <source>
        <strain evidence="2 3">LR5S19</strain>
    </source>
</reference>
<dbReference type="Proteomes" id="UP001235343">
    <property type="component" value="Unassembled WGS sequence"/>
</dbReference>
<keyword evidence="3" id="KW-1185">Reference proteome</keyword>
<sequence>MLKSLAFMIQFFFIFLIGFITFTIFLVFVAPLLSMTGFLLILAGLLIGFIVEAIIKSK</sequence>
<dbReference type="EMBL" id="JASTZU010000001">
    <property type="protein sequence ID" value="MDL4838933.1"/>
    <property type="molecule type" value="Genomic_DNA"/>
</dbReference>
<keyword evidence="1" id="KW-0812">Transmembrane</keyword>
<keyword evidence="1" id="KW-1133">Transmembrane helix</keyword>
<name>A0ABT7KZN8_9BACI</name>
<protein>
    <submittedName>
        <fullName evidence="2">Uncharacterized protein</fullName>
    </submittedName>
</protein>
<evidence type="ECO:0000313" key="2">
    <source>
        <dbReference type="EMBL" id="MDL4838933.1"/>
    </source>
</evidence>
<feature type="transmembrane region" description="Helical" evidence="1">
    <location>
        <begin position="35"/>
        <end position="55"/>
    </location>
</feature>
<evidence type="ECO:0000256" key="1">
    <source>
        <dbReference type="SAM" id="Phobius"/>
    </source>
</evidence>
<proteinExistence type="predicted"/>
<keyword evidence="1" id="KW-0472">Membrane</keyword>
<gene>
    <name evidence="2" type="ORF">QQS35_00395</name>
</gene>